<dbReference type="GO" id="GO:0005737">
    <property type="term" value="C:cytoplasm"/>
    <property type="evidence" value="ECO:0007669"/>
    <property type="project" value="TreeGrafter"/>
</dbReference>
<name>A0A916VEE2_9FIRM</name>
<proteinExistence type="predicted"/>
<dbReference type="Gene3D" id="3.60.21.10">
    <property type="match status" value="1"/>
</dbReference>
<comment type="caution">
    <text evidence="2">The sequence shown here is derived from an EMBL/GenBank/DDBJ whole genome shotgun (WGS) entry which is preliminary data.</text>
</comment>
<dbReference type="RefSeq" id="WP_201311948.1">
    <property type="nucleotide sequence ID" value="NZ_BLYI01000062.1"/>
</dbReference>
<reference evidence="2" key="1">
    <citation type="submission" date="2020-06" db="EMBL/GenBank/DDBJ databases">
        <title>Characterization of fructooligosaccharide metabolism and fructooligosaccharide-degrading enzymes in human commensal butyrate producers.</title>
        <authorList>
            <person name="Tanno H."/>
            <person name="Fujii T."/>
            <person name="Hirano K."/>
            <person name="Maeno S."/>
            <person name="Tonozuka T."/>
            <person name="Sakamoto M."/>
            <person name="Ohkuma M."/>
            <person name="Tochio T."/>
            <person name="Endo A."/>
        </authorList>
    </citation>
    <scope>NUCLEOTIDE SEQUENCE</scope>
    <source>
        <strain evidence="2">JCM 17466</strain>
    </source>
</reference>
<dbReference type="InterPro" id="IPR029052">
    <property type="entry name" value="Metallo-depent_PP-like"/>
</dbReference>
<evidence type="ECO:0000313" key="3">
    <source>
        <dbReference type="Proteomes" id="UP000613208"/>
    </source>
</evidence>
<dbReference type="InterPro" id="IPR004843">
    <property type="entry name" value="Calcineurin-like_PHP"/>
</dbReference>
<evidence type="ECO:0000259" key="1">
    <source>
        <dbReference type="Pfam" id="PF00149"/>
    </source>
</evidence>
<dbReference type="SUPFAM" id="SSF56300">
    <property type="entry name" value="Metallo-dependent phosphatases"/>
    <property type="match status" value="1"/>
</dbReference>
<feature type="domain" description="Calcineurin-like phosphoesterase" evidence="1">
    <location>
        <begin position="2"/>
        <end position="187"/>
    </location>
</feature>
<dbReference type="Pfam" id="PF00149">
    <property type="entry name" value="Metallophos"/>
    <property type="match status" value="1"/>
</dbReference>
<dbReference type="InterPro" id="IPR050126">
    <property type="entry name" value="Ap4A_hydrolase"/>
</dbReference>
<gene>
    <name evidence="2" type="ORF">ANBU17_26350</name>
</gene>
<dbReference type="PANTHER" id="PTHR42850:SF4">
    <property type="entry name" value="ZINC-DEPENDENT ENDOPOLYPHOSPHATASE"/>
    <property type="match status" value="1"/>
</dbReference>
<protein>
    <submittedName>
        <fullName evidence="2">Serine/threonine protein phosphatase</fullName>
    </submittedName>
</protein>
<dbReference type="AlphaFoldDB" id="A0A916VEE2"/>
<evidence type="ECO:0000313" key="2">
    <source>
        <dbReference type="EMBL" id="GFO86288.1"/>
    </source>
</evidence>
<sequence>MIYLTSDIHGDCRTFEKMLHKIRFTKQDQMYILGDAVDKGKENLRLIALIREAGNIGLIKGNHEYLCERYLEGIIGASFWDACGGLSTRKEVDVLSESEKEDLAGYLKSLPIYKDVIIGENRYFLTHSGLNADYIVSGEGDVVDIKASVQEAVDHDQERYLFSNDIHYIPAAVRFDRQIIVGHYPTVLLPDWERSEIYRNRRYTDIDTGNERRRDGGRLACLRLEDGREYYV</sequence>
<dbReference type="Proteomes" id="UP000613208">
    <property type="component" value="Unassembled WGS sequence"/>
</dbReference>
<dbReference type="EMBL" id="BLYI01000062">
    <property type="protein sequence ID" value="GFO86288.1"/>
    <property type="molecule type" value="Genomic_DNA"/>
</dbReference>
<dbReference type="PANTHER" id="PTHR42850">
    <property type="entry name" value="METALLOPHOSPHOESTERASE"/>
    <property type="match status" value="1"/>
</dbReference>
<organism evidence="2 3">
    <name type="scientific">Anaerostipes butyraticus</name>
    <dbReference type="NCBI Taxonomy" id="645466"/>
    <lineage>
        <taxon>Bacteria</taxon>
        <taxon>Bacillati</taxon>
        <taxon>Bacillota</taxon>
        <taxon>Clostridia</taxon>
        <taxon>Lachnospirales</taxon>
        <taxon>Lachnospiraceae</taxon>
        <taxon>Anaerostipes</taxon>
    </lineage>
</organism>
<dbReference type="GO" id="GO:0016791">
    <property type="term" value="F:phosphatase activity"/>
    <property type="evidence" value="ECO:0007669"/>
    <property type="project" value="TreeGrafter"/>
</dbReference>
<accession>A0A916VEE2</accession>
<keyword evidence="3" id="KW-1185">Reference proteome</keyword>